<keyword evidence="2" id="KW-0472">Membrane</keyword>
<dbReference type="EMBL" id="QCYY01001985">
    <property type="protein sequence ID" value="ROT73820.1"/>
    <property type="molecule type" value="Genomic_DNA"/>
</dbReference>
<evidence type="ECO:0000313" key="5">
    <source>
        <dbReference type="Proteomes" id="UP000283509"/>
    </source>
</evidence>
<feature type="chain" id="PRO_5018590769" evidence="3">
    <location>
        <begin position="27"/>
        <end position="545"/>
    </location>
</feature>
<reference evidence="4 5" key="2">
    <citation type="submission" date="2019-01" db="EMBL/GenBank/DDBJ databases">
        <title>The decoding of complex shrimp genome reveals the adaptation for benthos swimmer, frequently molting mechanism and breeding impact on genome.</title>
        <authorList>
            <person name="Sun Y."/>
            <person name="Gao Y."/>
            <person name="Yu Y."/>
        </authorList>
    </citation>
    <scope>NUCLEOTIDE SEQUENCE [LARGE SCALE GENOMIC DNA]</scope>
    <source>
        <tissue evidence="4">Muscle</tissue>
    </source>
</reference>
<feature type="transmembrane region" description="Helical" evidence="2">
    <location>
        <begin position="370"/>
        <end position="393"/>
    </location>
</feature>
<proteinExistence type="predicted"/>
<keyword evidence="2" id="KW-1133">Transmembrane helix</keyword>
<dbReference type="Proteomes" id="UP000283509">
    <property type="component" value="Unassembled WGS sequence"/>
</dbReference>
<accession>A0A3R7QPE6</accession>
<dbReference type="PANTHER" id="PTHR12335">
    <property type="entry name" value="TIPE PROTEIN TEMPERATURE-INDUCED PARALYTIC E"/>
    <property type="match status" value="1"/>
</dbReference>
<keyword evidence="5" id="KW-1185">Reference proteome</keyword>
<comment type="caution">
    <text evidence="4">The sequence shown here is derived from an EMBL/GenBank/DDBJ whole genome shotgun (WGS) entry which is preliminary data.</text>
</comment>
<dbReference type="GO" id="GO:0005886">
    <property type="term" value="C:plasma membrane"/>
    <property type="evidence" value="ECO:0007669"/>
    <property type="project" value="TreeGrafter"/>
</dbReference>
<dbReference type="AlphaFoldDB" id="A0A3R7QPE6"/>
<evidence type="ECO:0000256" key="3">
    <source>
        <dbReference type="SAM" id="SignalP"/>
    </source>
</evidence>
<protein>
    <submittedName>
        <fullName evidence="4">Uncharacterized protein</fullName>
    </submittedName>
</protein>
<feature type="region of interest" description="Disordered" evidence="1">
    <location>
        <begin position="414"/>
        <end position="511"/>
    </location>
</feature>
<gene>
    <name evidence="4" type="ORF">C7M84_007716</name>
</gene>
<keyword evidence="3" id="KW-0732">Signal</keyword>
<feature type="compositionally biased region" description="Low complexity" evidence="1">
    <location>
        <begin position="439"/>
        <end position="451"/>
    </location>
</feature>
<name>A0A3R7QPE6_PENVA</name>
<feature type="signal peptide" evidence="3">
    <location>
        <begin position="1"/>
        <end position="26"/>
    </location>
</feature>
<dbReference type="GO" id="GO:0002028">
    <property type="term" value="P:regulation of sodium ion transport"/>
    <property type="evidence" value="ECO:0007669"/>
    <property type="project" value="TreeGrafter"/>
</dbReference>
<evidence type="ECO:0000256" key="2">
    <source>
        <dbReference type="SAM" id="Phobius"/>
    </source>
</evidence>
<dbReference type="InterPro" id="IPR031578">
    <property type="entry name" value="TipE"/>
</dbReference>
<feature type="compositionally biased region" description="Basic residues" evidence="1">
    <location>
        <begin position="471"/>
        <end position="487"/>
    </location>
</feature>
<sequence length="545" mass="61093">MTAILSGVALLYLAVIVVIPSKDELALNFHTTPIMCTTITAKDISASGKKLQCHWSTCSEWCLSKGSGTCMQIHVMVRNNGSRVNFRDCVDISDENCSALDVNATFVKWCKKGECHDLTGMFNCTKDADNGCRDITPAFVCTNRRKPVKSIECNEEQCSERLDGVFTCKEGKCHQLKDIGKYWRDCERKCTKLEMRERNVIIFSRERLVATACSSMDSPDNNTIAEVSESQDWRDKKTAVFLFCTYIEKVNGKKTYDLLTSDCFNATMATAEEFQHMRSYMDLLALHQTLGNRSEWVIEPESTLRIMNNTQLRINSQGCVNTLKKECTAFFETHAHDGFDGITPDRYPCYYTDLNGEFVIGKFDPNMTRLHLLVASILPGCLFVFACTCLFICSKSVGVDDEGHLRVTLLQSGGAGGNASELTSTHLSPTPSLHHQQHLPPVTTLTLTPSPTSAPPPTITHFRPTPPHFRPTPHHHFRPTPTHHHHPPPPTPSPQSQHDAAIPHNHDVSMQPDAGLPTHYMLFTAIVTPMWSTKQMSFFLTRRLP</sequence>
<feature type="compositionally biased region" description="Pro residues" evidence="1">
    <location>
        <begin position="452"/>
        <end position="470"/>
    </location>
</feature>
<organism evidence="4 5">
    <name type="scientific">Penaeus vannamei</name>
    <name type="common">Whiteleg shrimp</name>
    <name type="synonym">Litopenaeus vannamei</name>
    <dbReference type="NCBI Taxonomy" id="6689"/>
    <lineage>
        <taxon>Eukaryota</taxon>
        <taxon>Metazoa</taxon>
        <taxon>Ecdysozoa</taxon>
        <taxon>Arthropoda</taxon>
        <taxon>Crustacea</taxon>
        <taxon>Multicrustacea</taxon>
        <taxon>Malacostraca</taxon>
        <taxon>Eumalacostraca</taxon>
        <taxon>Eucarida</taxon>
        <taxon>Decapoda</taxon>
        <taxon>Dendrobranchiata</taxon>
        <taxon>Penaeoidea</taxon>
        <taxon>Penaeidae</taxon>
        <taxon>Penaeus</taxon>
    </lineage>
</organism>
<feature type="compositionally biased region" description="Polar residues" evidence="1">
    <location>
        <begin position="420"/>
        <end position="434"/>
    </location>
</feature>
<dbReference type="STRING" id="6689.A0A3R7QPE6"/>
<dbReference type="GO" id="GO:0017080">
    <property type="term" value="F:sodium channel regulator activity"/>
    <property type="evidence" value="ECO:0007669"/>
    <property type="project" value="TreeGrafter"/>
</dbReference>
<evidence type="ECO:0000313" key="4">
    <source>
        <dbReference type="EMBL" id="ROT73820.1"/>
    </source>
</evidence>
<keyword evidence="2" id="KW-0812">Transmembrane</keyword>
<dbReference type="OrthoDB" id="6349518at2759"/>
<evidence type="ECO:0000256" key="1">
    <source>
        <dbReference type="SAM" id="MobiDB-lite"/>
    </source>
</evidence>
<reference evidence="4 5" key="1">
    <citation type="submission" date="2018-04" db="EMBL/GenBank/DDBJ databases">
        <authorList>
            <person name="Zhang X."/>
            <person name="Yuan J."/>
            <person name="Li F."/>
            <person name="Xiang J."/>
        </authorList>
    </citation>
    <scope>NUCLEOTIDE SEQUENCE [LARGE SCALE GENOMIC DNA]</scope>
    <source>
        <tissue evidence="4">Muscle</tissue>
    </source>
</reference>
<dbReference type="PANTHER" id="PTHR12335:SF3">
    <property type="entry name" value="IP11896P"/>
    <property type="match status" value="1"/>
</dbReference>